<evidence type="ECO:0000313" key="3">
    <source>
        <dbReference type="Proteomes" id="UP000284202"/>
    </source>
</evidence>
<proteinExistence type="predicted"/>
<dbReference type="AlphaFoldDB" id="A0A418SU46"/>
<comment type="caution">
    <text evidence="2">The sequence shown here is derived from an EMBL/GenBank/DDBJ whole genome shotgun (WGS) entry which is preliminary data.</text>
</comment>
<dbReference type="EMBL" id="QZCG01000008">
    <property type="protein sequence ID" value="RJE84506.1"/>
    <property type="molecule type" value="Genomic_DNA"/>
</dbReference>
<keyword evidence="3" id="KW-1185">Reference proteome</keyword>
<feature type="compositionally biased region" description="Basic and acidic residues" evidence="1">
    <location>
        <begin position="12"/>
        <end position="29"/>
    </location>
</feature>
<gene>
    <name evidence="2" type="ORF">D3P04_12720</name>
</gene>
<feature type="region of interest" description="Disordered" evidence="1">
    <location>
        <begin position="1"/>
        <end position="41"/>
    </location>
</feature>
<evidence type="ECO:0000313" key="2">
    <source>
        <dbReference type="EMBL" id="RJE84506.1"/>
    </source>
</evidence>
<evidence type="ECO:0000256" key="1">
    <source>
        <dbReference type="SAM" id="MobiDB-lite"/>
    </source>
</evidence>
<sequence length="110" mass="12202">MDTDDLTDDLAWGERAEPSGEDNIFKLEAPDTGAGEPSRRAMGSGIAARMNEIGTSQVMHELGVDRGEHQIMKMTIARRRMMPGKLSQHCSYHIAMPCRSFSIPKALPMR</sequence>
<organism evidence="2 3">
    <name type="scientific">Paracoccus onubensis</name>
    <dbReference type="NCBI Taxonomy" id="1675788"/>
    <lineage>
        <taxon>Bacteria</taxon>
        <taxon>Pseudomonadati</taxon>
        <taxon>Pseudomonadota</taxon>
        <taxon>Alphaproteobacteria</taxon>
        <taxon>Rhodobacterales</taxon>
        <taxon>Paracoccaceae</taxon>
        <taxon>Paracoccus</taxon>
    </lineage>
</organism>
<reference evidence="3" key="1">
    <citation type="submission" date="2018-09" db="EMBL/GenBank/DDBJ databases">
        <title>Acidovorax cavernicola nov. sp. isolated from Gruta de las Maravillas (Aracena, Spain).</title>
        <authorList>
            <person name="Jurado V."/>
            <person name="Gutierrez-Patricio S."/>
            <person name="Gonzalez-Pimentel J.L."/>
            <person name="Miller A.Z."/>
            <person name="Laiz L."/>
            <person name="Saiz-Jimenez C."/>
        </authorList>
    </citation>
    <scope>NUCLEOTIDE SEQUENCE [LARGE SCALE GENOMIC DNA]</scope>
    <source>
        <strain evidence="3">1011MAR3C25</strain>
    </source>
</reference>
<accession>A0A418SU46</accession>
<name>A0A418SU46_9RHOB</name>
<protein>
    <submittedName>
        <fullName evidence="2">Uncharacterized protein</fullName>
    </submittedName>
</protein>
<dbReference type="Proteomes" id="UP000284202">
    <property type="component" value="Unassembled WGS sequence"/>
</dbReference>